<evidence type="ECO:0000256" key="6">
    <source>
        <dbReference type="ARBA" id="ARBA00022729"/>
    </source>
</evidence>
<dbReference type="InterPro" id="IPR002477">
    <property type="entry name" value="Peptidoglycan-bd-like"/>
</dbReference>
<keyword evidence="18" id="KW-1185">Reference proteome</keyword>
<keyword evidence="10" id="KW-0865">Zymogen</keyword>
<feature type="signal peptide" evidence="15">
    <location>
        <begin position="1"/>
        <end position="26"/>
    </location>
</feature>
<name>A0A9W7IX97_HIBTR</name>
<comment type="cofactor">
    <cofactor evidence="13">
        <name>Ca(2+)</name>
        <dbReference type="ChEBI" id="CHEBI:29108"/>
    </cofactor>
    <text evidence="13">Can bind about 5 Ca(2+) ions per subunit.</text>
</comment>
<dbReference type="GO" id="GO:0004222">
    <property type="term" value="F:metalloendopeptidase activity"/>
    <property type="evidence" value="ECO:0007669"/>
    <property type="project" value="InterPro"/>
</dbReference>
<evidence type="ECO:0000256" key="13">
    <source>
        <dbReference type="PIRSR" id="PIRSR621190-2"/>
    </source>
</evidence>
<evidence type="ECO:0000259" key="16">
    <source>
        <dbReference type="SMART" id="SM00235"/>
    </source>
</evidence>
<dbReference type="Pfam" id="PF00413">
    <property type="entry name" value="Peptidase_M10"/>
    <property type="match status" value="1"/>
</dbReference>
<dbReference type="SUPFAM" id="SSF55486">
    <property type="entry name" value="Metalloproteases ('zincins'), catalytic domain"/>
    <property type="match status" value="1"/>
</dbReference>
<keyword evidence="3" id="KW-0336">GPI-anchor</keyword>
<feature type="domain" description="Peptidase metallopeptidase" evidence="16">
    <location>
        <begin position="139"/>
        <end position="297"/>
    </location>
</feature>
<keyword evidence="13" id="KW-0106">Calcium</keyword>
<evidence type="ECO:0000256" key="4">
    <source>
        <dbReference type="ARBA" id="ARBA00022670"/>
    </source>
</evidence>
<comment type="subcellular location">
    <subcellularLocation>
        <location evidence="1">Cell membrane</location>
        <topology evidence="1">Lipid-anchor</topology>
        <topology evidence="1">GPI-anchor</topology>
        <orientation evidence="1">Extracellular side</orientation>
    </subcellularLocation>
</comment>
<dbReference type="PROSITE" id="PS00546">
    <property type="entry name" value="CYSTEINE_SWITCH"/>
    <property type="match status" value="1"/>
</dbReference>
<feature type="binding site" evidence="13">
    <location>
        <position position="193"/>
    </location>
    <ligand>
        <name>Ca(2+)</name>
        <dbReference type="ChEBI" id="CHEBI:29108"/>
        <label>2</label>
    </ligand>
</feature>
<feature type="binding site" description="in inhibited form" evidence="13">
    <location>
        <position position="109"/>
    </location>
    <ligand>
        <name>Zn(2+)</name>
        <dbReference type="ChEBI" id="CHEBI:29105"/>
        <label>2</label>
        <note>catalytic</note>
    </ligand>
</feature>
<dbReference type="PANTHER" id="PTHR10201">
    <property type="entry name" value="MATRIX METALLOPROTEINASE"/>
    <property type="match status" value="1"/>
</dbReference>
<dbReference type="GO" id="GO:0008270">
    <property type="term" value="F:zinc ion binding"/>
    <property type="evidence" value="ECO:0007669"/>
    <property type="project" value="InterPro"/>
</dbReference>
<dbReference type="GO" id="GO:0005886">
    <property type="term" value="C:plasma membrane"/>
    <property type="evidence" value="ECO:0007669"/>
    <property type="project" value="UniProtKB-SubCell"/>
</dbReference>
<evidence type="ECO:0000256" key="10">
    <source>
        <dbReference type="ARBA" id="ARBA00023145"/>
    </source>
</evidence>
<feature type="binding site" evidence="13">
    <location>
        <position position="233"/>
    </location>
    <ligand>
        <name>Ca(2+)</name>
        <dbReference type="ChEBI" id="CHEBI:29108"/>
        <label>3</label>
    </ligand>
</feature>
<evidence type="ECO:0000313" key="18">
    <source>
        <dbReference type="Proteomes" id="UP001165190"/>
    </source>
</evidence>
<dbReference type="SUPFAM" id="SSF47090">
    <property type="entry name" value="PGBD-like"/>
    <property type="match status" value="1"/>
</dbReference>
<evidence type="ECO:0000256" key="8">
    <source>
        <dbReference type="ARBA" id="ARBA00022833"/>
    </source>
</evidence>
<feature type="binding site" evidence="13">
    <location>
        <position position="252"/>
    </location>
    <ligand>
        <name>Zn(2+)</name>
        <dbReference type="ChEBI" id="CHEBI:29105"/>
        <label>2</label>
        <note>catalytic</note>
    </ligand>
</feature>
<comment type="similarity">
    <text evidence="2">Belongs to the peptidase M10A family. Matrix metalloproteinases (MMPs) subfamily.</text>
</comment>
<dbReference type="InterPro" id="IPR001818">
    <property type="entry name" value="Pept_M10_metallopeptidase"/>
</dbReference>
<keyword evidence="8 13" id="KW-0862">Zinc</keyword>
<feature type="binding site" evidence="13">
    <location>
        <position position="256"/>
    </location>
    <ligand>
        <name>Zn(2+)</name>
        <dbReference type="ChEBI" id="CHEBI:29105"/>
        <label>2</label>
        <note>catalytic</note>
    </ligand>
</feature>
<reference evidence="17" key="1">
    <citation type="submission" date="2023-05" db="EMBL/GenBank/DDBJ databases">
        <title>Genome and transcriptome analyses reveal genes involved in the formation of fine ridges on petal epidermal cells in Hibiscus trionum.</title>
        <authorList>
            <person name="Koshimizu S."/>
            <person name="Masuda S."/>
            <person name="Ishii T."/>
            <person name="Shirasu K."/>
            <person name="Hoshino A."/>
            <person name="Arita M."/>
        </authorList>
    </citation>
    <scope>NUCLEOTIDE SEQUENCE</scope>
    <source>
        <strain evidence="17">Hamamatsu line</strain>
    </source>
</reference>
<dbReference type="InterPro" id="IPR036365">
    <property type="entry name" value="PGBD-like_sf"/>
</dbReference>
<dbReference type="InterPro" id="IPR033739">
    <property type="entry name" value="M10A_MMP"/>
</dbReference>
<gene>
    <name evidence="17" type="ORF">HRI_003928500</name>
</gene>
<feature type="binding site" evidence="13">
    <location>
        <position position="210"/>
    </location>
    <ligand>
        <name>Ca(2+)</name>
        <dbReference type="ChEBI" id="CHEBI:29108"/>
        <label>3</label>
    </ligand>
</feature>
<evidence type="ECO:0000256" key="15">
    <source>
        <dbReference type="SAM" id="SignalP"/>
    </source>
</evidence>
<comment type="cofactor">
    <cofactor evidence="13">
        <name>Zn(2+)</name>
        <dbReference type="ChEBI" id="CHEBI:29105"/>
    </cofactor>
    <text evidence="13">Binds 2 Zn(2+) ions per subunit.</text>
</comment>
<feature type="binding site" evidence="13">
    <location>
        <position position="262"/>
    </location>
    <ligand>
        <name>Zn(2+)</name>
        <dbReference type="ChEBI" id="CHEBI:29105"/>
        <label>2</label>
        <note>catalytic</note>
    </ligand>
</feature>
<dbReference type="CDD" id="cd04278">
    <property type="entry name" value="ZnMc_MMP"/>
    <property type="match status" value="1"/>
</dbReference>
<dbReference type="InterPro" id="IPR024079">
    <property type="entry name" value="MetalloPept_cat_dom_sf"/>
</dbReference>
<dbReference type="Pfam" id="PF01471">
    <property type="entry name" value="PG_binding_1"/>
    <property type="match status" value="1"/>
</dbReference>
<dbReference type="GO" id="GO:0098552">
    <property type="term" value="C:side of membrane"/>
    <property type="evidence" value="ECO:0007669"/>
    <property type="project" value="UniProtKB-KW"/>
</dbReference>
<keyword evidence="3" id="KW-0449">Lipoprotein</keyword>
<dbReference type="FunFam" id="3.40.390.10:FF:000018">
    <property type="entry name" value="Metalloendoproteinase 1"/>
    <property type="match status" value="1"/>
</dbReference>
<dbReference type="InterPro" id="IPR006026">
    <property type="entry name" value="Peptidase_Metallo"/>
</dbReference>
<sequence>MAVKFPHQLFVPILVFFVLLPFVAKATPFRFESLQNLKQAQKGDVANGIHQVKQFLKAFGYYPHQINLLDDRFDDVLESAIKTFQEFYHLNVTGEIDHGTIKAMSTPRCGVPDINLEQTSNGHNHGMFHLVSNYTFFDGNPRWSKYGLTYNFLPDSLQVNFQVVRPVVASAFQRWAAVSPFRFQEVAQGYRADIRLGFYRGNHGDEDPFDGPQGVLAHAFSPPDGRFHYDADESWSTNPGRSQIDLESVTVHELGHNLGLGHSQYQSAIMYPSISPGTIKRDLGQDDVNGLRALYRY</sequence>
<dbReference type="AlphaFoldDB" id="A0A9W7IX97"/>
<dbReference type="PANTHER" id="PTHR10201:SF268">
    <property type="entry name" value="PEPTIDASE METALLOPEPTIDASE DOMAIN-CONTAINING PROTEIN"/>
    <property type="match status" value="1"/>
</dbReference>
<feature type="binding site" evidence="13">
    <location>
        <position position="270"/>
    </location>
    <ligand>
        <name>Zn(2+)</name>
        <dbReference type="ChEBI" id="CHEBI:29105"/>
        <label>2</label>
        <note>catalytic</note>
    </ligand>
</feature>
<accession>A0A9W7IX97</accession>
<organism evidence="17 18">
    <name type="scientific">Hibiscus trionum</name>
    <name type="common">Flower of an hour</name>
    <dbReference type="NCBI Taxonomy" id="183268"/>
    <lineage>
        <taxon>Eukaryota</taxon>
        <taxon>Viridiplantae</taxon>
        <taxon>Streptophyta</taxon>
        <taxon>Embryophyta</taxon>
        <taxon>Tracheophyta</taxon>
        <taxon>Spermatophyta</taxon>
        <taxon>Magnoliopsida</taxon>
        <taxon>eudicotyledons</taxon>
        <taxon>Gunneridae</taxon>
        <taxon>Pentapetalae</taxon>
        <taxon>rosids</taxon>
        <taxon>malvids</taxon>
        <taxon>Malvales</taxon>
        <taxon>Malvaceae</taxon>
        <taxon>Malvoideae</taxon>
        <taxon>Hibiscus</taxon>
    </lineage>
</organism>
<keyword evidence="3" id="KW-0472">Membrane</keyword>
<feature type="binding site" evidence="13">
    <location>
        <position position="233"/>
    </location>
    <ligand>
        <name>Ca(2+)</name>
        <dbReference type="ChEBI" id="CHEBI:29108"/>
        <label>1</label>
    </ligand>
</feature>
<keyword evidence="7" id="KW-0378">Hydrolase</keyword>
<evidence type="ECO:0000256" key="12">
    <source>
        <dbReference type="PIRSR" id="PIRSR621190-1"/>
    </source>
</evidence>
<feature type="binding site" evidence="13">
    <location>
        <position position="218"/>
    </location>
    <ligand>
        <name>Zn(2+)</name>
        <dbReference type="ChEBI" id="CHEBI:29105"/>
        <label>1</label>
    </ligand>
</feature>
<feature type="active site" evidence="12">
    <location>
        <position position="253"/>
    </location>
</feature>
<evidence type="ECO:0000256" key="11">
    <source>
        <dbReference type="ARBA" id="ARBA00023180"/>
    </source>
</evidence>
<evidence type="ECO:0000256" key="2">
    <source>
        <dbReference type="ARBA" id="ARBA00009614"/>
    </source>
</evidence>
<keyword evidence="11" id="KW-0325">Glycoprotein</keyword>
<feature type="binding site" evidence="13">
    <location>
        <position position="228"/>
    </location>
    <ligand>
        <name>Zn(2+)</name>
        <dbReference type="ChEBI" id="CHEBI:29105"/>
        <label>1</label>
    </ligand>
</feature>
<dbReference type="InterPro" id="IPR021190">
    <property type="entry name" value="Pept_M10A"/>
</dbReference>
<evidence type="ECO:0000256" key="1">
    <source>
        <dbReference type="ARBA" id="ARBA00004471"/>
    </source>
</evidence>
<keyword evidence="6 15" id="KW-0732">Signal</keyword>
<feature type="binding site" evidence="13">
    <location>
        <position position="205"/>
    </location>
    <ligand>
        <name>Zn(2+)</name>
        <dbReference type="ChEBI" id="CHEBI:29105"/>
        <label>1</label>
    </ligand>
</feature>
<dbReference type="Gene3D" id="3.40.390.10">
    <property type="entry name" value="Collagenase (Catalytic Domain)"/>
    <property type="match status" value="1"/>
</dbReference>
<feature type="binding site" evidence="13">
    <location>
        <position position="230"/>
    </location>
    <ligand>
        <name>Ca(2+)</name>
        <dbReference type="ChEBI" id="CHEBI:29108"/>
        <label>3</label>
    </ligand>
</feature>
<dbReference type="GO" id="GO:0030574">
    <property type="term" value="P:collagen catabolic process"/>
    <property type="evidence" value="ECO:0007669"/>
    <property type="project" value="TreeGrafter"/>
</dbReference>
<dbReference type="OrthoDB" id="406838at2759"/>
<dbReference type="EMBL" id="BSYR01000036">
    <property type="protein sequence ID" value="GMJ02593.1"/>
    <property type="molecule type" value="Genomic_DNA"/>
</dbReference>
<dbReference type="PRINTS" id="PR00138">
    <property type="entry name" value="MATRIXIN"/>
</dbReference>
<feature type="chain" id="PRO_5040907170" description="Peptidase metallopeptidase domain-containing protein" evidence="15">
    <location>
        <begin position="27"/>
        <end position="297"/>
    </location>
</feature>
<evidence type="ECO:0000313" key="17">
    <source>
        <dbReference type="EMBL" id="GMJ02593.1"/>
    </source>
</evidence>
<evidence type="ECO:0000256" key="9">
    <source>
        <dbReference type="ARBA" id="ARBA00023049"/>
    </source>
</evidence>
<keyword evidence="9" id="KW-0482">Metalloprotease</keyword>
<dbReference type="InterPro" id="IPR021158">
    <property type="entry name" value="Pept_M10A_Zn_BS"/>
</dbReference>
<feature type="binding site" evidence="13">
    <location>
        <position position="211"/>
    </location>
    <ligand>
        <name>Ca(2+)</name>
        <dbReference type="ChEBI" id="CHEBI:29108"/>
        <label>3</label>
    </ligand>
</feature>
<dbReference type="GO" id="GO:0031012">
    <property type="term" value="C:extracellular matrix"/>
    <property type="evidence" value="ECO:0007669"/>
    <property type="project" value="InterPro"/>
</dbReference>
<evidence type="ECO:0000256" key="7">
    <source>
        <dbReference type="ARBA" id="ARBA00022801"/>
    </source>
</evidence>
<dbReference type="Proteomes" id="UP001165190">
    <property type="component" value="Unassembled WGS sequence"/>
</dbReference>
<feature type="binding site" evidence="13">
    <location>
        <position position="203"/>
    </location>
    <ligand>
        <name>Zn(2+)</name>
        <dbReference type="ChEBI" id="CHEBI:29105"/>
        <label>1</label>
    </ligand>
</feature>
<keyword evidence="5 13" id="KW-0479">Metal-binding</keyword>
<evidence type="ECO:0000256" key="5">
    <source>
        <dbReference type="ARBA" id="ARBA00022723"/>
    </source>
</evidence>
<feature type="short sequence motif" description="Cysteine switch" evidence="14">
    <location>
        <begin position="107"/>
        <end position="131"/>
    </location>
</feature>
<keyword evidence="4" id="KW-0645">Protease</keyword>
<comment type="caution">
    <text evidence="17">The sequence shown here is derived from an EMBL/GenBank/DDBJ whole genome shotgun (WGS) entry which is preliminary data.</text>
</comment>
<proteinExistence type="inferred from homology"/>
<protein>
    <recommendedName>
        <fullName evidence="16">Peptidase metallopeptidase domain-containing protein</fullName>
    </recommendedName>
</protein>
<evidence type="ECO:0000256" key="14">
    <source>
        <dbReference type="PIRSR" id="PIRSR621190-5"/>
    </source>
</evidence>
<evidence type="ECO:0000256" key="3">
    <source>
        <dbReference type="ARBA" id="ARBA00022622"/>
    </source>
</evidence>
<dbReference type="GO" id="GO:0030198">
    <property type="term" value="P:extracellular matrix organization"/>
    <property type="evidence" value="ECO:0007669"/>
    <property type="project" value="TreeGrafter"/>
</dbReference>
<dbReference type="GO" id="GO:0006508">
    <property type="term" value="P:proteolysis"/>
    <property type="evidence" value="ECO:0007669"/>
    <property type="project" value="UniProtKB-KW"/>
</dbReference>
<dbReference type="SMART" id="SM00235">
    <property type="entry name" value="ZnMc"/>
    <property type="match status" value="1"/>
</dbReference>